<reference evidence="2" key="1">
    <citation type="journal article" date="2015" name="Nature">
        <title>Complex archaea that bridge the gap between prokaryotes and eukaryotes.</title>
        <authorList>
            <person name="Spang A."/>
            <person name="Saw J.H."/>
            <person name="Jorgensen S.L."/>
            <person name="Zaremba-Niedzwiedzka K."/>
            <person name="Martijn J."/>
            <person name="Lind A.E."/>
            <person name="van Eijk R."/>
            <person name="Schleper C."/>
            <person name="Guy L."/>
            <person name="Ettema T.J."/>
        </authorList>
    </citation>
    <scope>NUCLEOTIDE SEQUENCE</scope>
</reference>
<feature type="region of interest" description="Disordered" evidence="1">
    <location>
        <begin position="1"/>
        <end position="44"/>
    </location>
</feature>
<evidence type="ECO:0000313" key="2">
    <source>
        <dbReference type="EMBL" id="KKK80183.1"/>
    </source>
</evidence>
<name>A0A0F8YFE4_9ZZZZ</name>
<gene>
    <name evidence="2" type="ORF">LCGC14_2826040</name>
</gene>
<comment type="caution">
    <text evidence="2">The sequence shown here is derived from an EMBL/GenBank/DDBJ whole genome shotgun (WGS) entry which is preliminary data.</text>
</comment>
<organism evidence="2">
    <name type="scientific">marine sediment metagenome</name>
    <dbReference type="NCBI Taxonomy" id="412755"/>
    <lineage>
        <taxon>unclassified sequences</taxon>
        <taxon>metagenomes</taxon>
        <taxon>ecological metagenomes</taxon>
    </lineage>
</organism>
<dbReference type="EMBL" id="LAZR01053701">
    <property type="protein sequence ID" value="KKK80183.1"/>
    <property type="molecule type" value="Genomic_DNA"/>
</dbReference>
<feature type="compositionally biased region" description="Basic and acidic residues" evidence="1">
    <location>
        <begin position="1"/>
        <end position="34"/>
    </location>
</feature>
<dbReference type="AlphaFoldDB" id="A0A0F8YFE4"/>
<accession>A0A0F8YFE4</accession>
<proteinExistence type="predicted"/>
<evidence type="ECO:0000256" key="1">
    <source>
        <dbReference type="SAM" id="MobiDB-lite"/>
    </source>
</evidence>
<protein>
    <submittedName>
        <fullName evidence="2">Uncharacterized protein</fullName>
    </submittedName>
</protein>
<sequence>MPESRPDPIELLRDSMQESKERYTETVRRMRDEEVQTPLIGRKRTPEERRAALVGLVTAPAQLFGVMDEMTARYNLPKEKPIPKRLAEYLNRMGKEMQESAER</sequence>